<keyword evidence="4" id="KW-1185">Reference proteome</keyword>
<dbReference type="Proteomes" id="UP000806211">
    <property type="component" value="Unassembled WGS sequence"/>
</dbReference>
<evidence type="ECO:0000256" key="2">
    <source>
        <dbReference type="SAM" id="SignalP"/>
    </source>
</evidence>
<feature type="region of interest" description="Disordered" evidence="1">
    <location>
        <begin position="21"/>
        <end position="54"/>
    </location>
</feature>
<evidence type="ECO:0000313" key="3">
    <source>
        <dbReference type="EMBL" id="MBE5056692.1"/>
    </source>
</evidence>
<comment type="caution">
    <text evidence="3">The sequence shown here is derived from an EMBL/GenBank/DDBJ whole genome shotgun (WGS) entry which is preliminary data.</text>
</comment>
<evidence type="ECO:0000256" key="1">
    <source>
        <dbReference type="SAM" id="MobiDB-lite"/>
    </source>
</evidence>
<evidence type="ECO:0000313" key="4">
    <source>
        <dbReference type="Proteomes" id="UP000806211"/>
    </source>
</evidence>
<protein>
    <recommendedName>
        <fullName evidence="5">Lipoprotein</fullName>
    </recommendedName>
</protein>
<gene>
    <name evidence="3" type="ORF">INF37_11915</name>
</gene>
<keyword evidence="2" id="KW-0732">Signal</keyword>
<organism evidence="3 4">
    <name type="scientific">Pseudoflavonifractor gallinarum</name>
    <dbReference type="NCBI Taxonomy" id="2779352"/>
    <lineage>
        <taxon>Bacteria</taxon>
        <taxon>Bacillati</taxon>
        <taxon>Bacillota</taxon>
        <taxon>Clostridia</taxon>
        <taxon>Eubacteriales</taxon>
        <taxon>Oscillospiraceae</taxon>
        <taxon>Pseudoflavonifractor</taxon>
    </lineage>
</organism>
<dbReference type="RefSeq" id="WP_193538493.1">
    <property type="nucleotide sequence ID" value="NZ_JADCKF010000010.1"/>
</dbReference>
<accession>A0ABR9RDB8</accession>
<sequence length="90" mass="8835">MKRIFCILALTLVIGMGLAGCSGTEPMSSPTPTPTMAPTNSDHPVQDAIDGAGDAAKGVLDGAGDVVRGAADGVGNAARDVGDGIKNAVQ</sequence>
<feature type="chain" id="PRO_5047446100" description="Lipoprotein" evidence="2">
    <location>
        <begin position="20"/>
        <end position="90"/>
    </location>
</feature>
<name>A0ABR9RDB8_9FIRM</name>
<proteinExistence type="predicted"/>
<reference evidence="3 4" key="1">
    <citation type="submission" date="2020-10" db="EMBL/GenBank/DDBJ databases">
        <title>ChiBAC.</title>
        <authorList>
            <person name="Zenner C."/>
            <person name="Hitch T.C.A."/>
            <person name="Clavel T."/>
        </authorList>
    </citation>
    <scope>NUCLEOTIDE SEQUENCE [LARGE SCALE GENOMIC DNA]</scope>
    <source>
        <strain evidence="3 4">DSM 107456</strain>
    </source>
</reference>
<evidence type="ECO:0008006" key="5">
    <source>
        <dbReference type="Google" id="ProtNLM"/>
    </source>
</evidence>
<dbReference type="EMBL" id="JADCKF010000010">
    <property type="protein sequence ID" value="MBE5056692.1"/>
    <property type="molecule type" value="Genomic_DNA"/>
</dbReference>
<feature type="signal peptide" evidence="2">
    <location>
        <begin position="1"/>
        <end position="19"/>
    </location>
</feature>
<dbReference type="PROSITE" id="PS51257">
    <property type="entry name" value="PROKAR_LIPOPROTEIN"/>
    <property type="match status" value="1"/>
</dbReference>